<accession>Q65V49</accession>
<dbReference type="EMBL" id="AE016827">
    <property type="protein sequence ID" value="AAU37161.1"/>
    <property type="molecule type" value="Genomic_DNA"/>
</dbReference>
<sequence length="30" mass="3858">MLKKYRTFIKVRYFYIKFFETPVSPDFYTK</sequence>
<keyword evidence="2" id="KW-1185">Reference proteome</keyword>
<organism evidence="1 2">
    <name type="scientific">Mannheimia succiniciproducens (strain KCTC 0769BP / MBEL55E)</name>
    <dbReference type="NCBI Taxonomy" id="221988"/>
    <lineage>
        <taxon>Bacteria</taxon>
        <taxon>Pseudomonadati</taxon>
        <taxon>Pseudomonadota</taxon>
        <taxon>Gammaproteobacteria</taxon>
        <taxon>Pasteurellales</taxon>
        <taxon>Pasteurellaceae</taxon>
        <taxon>Basfia</taxon>
    </lineage>
</organism>
<name>Q65V49_MANSM</name>
<dbReference type="HOGENOM" id="CLU_3404263_0_0_6"/>
<gene>
    <name evidence="1" type="ordered locus">MS0554</name>
</gene>
<evidence type="ECO:0000313" key="1">
    <source>
        <dbReference type="EMBL" id="AAU37161.1"/>
    </source>
</evidence>
<proteinExistence type="predicted"/>
<protein>
    <submittedName>
        <fullName evidence="1">Uncharacterized protein</fullName>
    </submittedName>
</protein>
<reference evidence="1 2" key="1">
    <citation type="journal article" date="2004" name="Nat. Biotechnol.">
        <title>The genome sequence of the capnophilic rumen bacterium Mannheimia succiniciproducens.</title>
        <authorList>
            <person name="Hong S.H."/>
            <person name="Kim J.S."/>
            <person name="Lee S.Y."/>
            <person name="In Y.H."/>
            <person name="Choi S.S."/>
            <person name="Rih J.-K."/>
            <person name="Kim C.H."/>
            <person name="Jeong H."/>
            <person name="Hur C.G."/>
            <person name="Kim J.J."/>
        </authorList>
    </citation>
    <scope>NUCLEOTIDE SEQUENCE [LARGE SCALE GENOMIC DNA]</scope>
    <source>
        <strain evidence="2">KCTC 0769BP / MBEL55E</strain>
    </source>
</reference>
<dbReference type="Proteomes" id="UP000000607">
    <property type="component" value="Chromosome"/>
</dbReference>
<dbReference type="AlphaFoldDB" id="Q65V49"/>
<dbReference type="KEGG" id="msu:MS0554"/>
<dbReference type="STRING" id="221988.MS0554"/>
<evidence type="ECO:0000313" key="2">
    <source>
        <dbReference type="Proteomes" id="UP000000607"/>
    </source>
</evidence>